<gene>
    <name evidence="1" type="ORF">L6452_35819</name>
</gene>
<organism evidence="1 2">
    <name type="scientific">Arctium lappa</name>
    <name type="common">Greater burdock</name>
    <name type="synonym">Lappa major</name>
    <dbReference type="NCBI Taxonomy" id="4217"/>
    <lineage>
        <taxon>Eukaryota</taxon>
        <taxon>Viridiplantae</taxon>
        <taxon>Streptophyta</taxon>
        <taxon>Embryophyta</taxon>
        <taxon>Tracheophyta</taxon>
        <taxon>Spermatophyta</taxon>
        <taxon>Magnoliopsida</taxon>
        <taxon>eudicotyledons</taxon>
        <taxon>Gunneridae</taxon>
        <taxon>Pentapetalae</taxon>
        <taxon>asterids</taxon>
        <taxon>campanulids</taxon>
        <taxon>Asterales</taxon>
        <taxon>Asteraceae</taxon>
        <taxon>Carduoideae</taxon>
        <taxon>Cardueae</taxon>
        <taxon>Arctiinae</taxon>
        <taxon>Arctium</taxon>
    </lineage>
</organism>
<sequence>MVHTIHTRVVSRGRGRGRGHRTRRTPYGLGLSRGSFGSHRSSARHVSGHHVRSDSPIHTRETSSRESVRQESSLEPSEEYMPRTPTREDMVETIEILRGESTKLRKSTHRAGRSPKRIRNGECKFDGRASCTDLG</sequence>
<evidence type="ECO:0000313" key="1">
    <source>
        <dbReference type="EMBL" id="KAI3681037.1"/>
    </source>
</evidence>
<reference evidence="1 2" key="2">
    <citation type="journal article" date="2022" name="Mol. Ecol. Resour.">
        <title>The genomes of chicory, endive, great burdock and yacon provide insights into Asteraceae paleo-polyploidization history and plant inulin production.</title>
        <authorList>
            <person name="Fan W."/>
            <person name="Wang S."/>
            <person name="Wang H."/>
            <person name="Wang A."/>
            <person name="Jiang F."/>
            <person name="Liu H."/>
            <person name="Zhao H."/>
            <person name="Xu D."/>
            <person name="Zhang Y."/>
        </authorList>
    </citation>
    <scope>NUCLEOTIDE SEQUENCE [LARGE SCALE GENOMIC DNA]</scope>
    <source>
        <strain evidence="2">cv. Niubang</strain>
    </source>
</reference>
<dbReference type="EMBL" id="CM042059">
    <property type="protein sequence ID" value="KAI3681037.1"/>
    <property type="molecule type" value="Genomic_DNA"/>
</dbReference>
<proteinExistence type="predicted"/>
<keyword evidence="2" id="KW-1185">Reference proteome</keyword>
<evidence type="ECO:0000313" key="2">
    <source>
        <dbReference type="Proteomes" id="UP001055879"/>
    </source>
</evidence>
<reference evidence="2" key="1">
    <citation type="journal article" date="2022" name="Mol. Ecol. Resour.">
        <title>The genomes of chicory, endive, great burdock and yacon provide insights into Asteraceae palaeo-polyploidization history and plant inulin production.</title>
        <authorList>
            <person name="Fan W."/>
            <person name="Wang S."/>
            <person name="Wang H."/>
            <person name="Wang A."/>
            <person name="Jiang F."/>
            <person name="Liu H."/>
            <person name="Zhao H."/>
            <person name="Xu D."/>
            <person name="Zhang Y."/>
        </authorList>
    </citation>
    <scope>NUCLEOTIDE SEQUENCE [LARGE SCALE GENOMIC DNA]</scope>
    <source>
        <strain evidence="2">cv. Niubang</strain>
    </source>
</reference>
<protein>
    <submittedName>
        <fullName evidence="1">Uncharacterized protein</fullName>
    </submittedName>
</protein>
<comment type="caution">
    <text evidence="1">The sequence shown here is derived from an EMBL/GenBank/DDBJ whole genome shotgun (WGS) entry which is preliminary data.</text>
</comment>
<dbReference type="Proteomes" id="UP001055879">
    <property type="component" value="Linkage Group LG13"/>
</dbReference>
<accession>A0ACB8Y913</accession>
<name>A0ACB8Y913_ARCLA</name>